<dbReference type="InterPro" id="IPR046240">
    <property type="entry name" value="DUF6273"/>
</dbReference>
<accession>A0A7K1T653</accession>
<evidence type="ECO:0000313" key="3">
    <source>
        <dbReference type="Proteomes" id="UP000488839"/>
    </source>
</evidence>
<keyword evidence="3" id="KW-1185">Reference proteome</keyword>
<dbReference type="InterPro" id="IPR011990">
    <property type="entry name" value="TPR-like_helical_dom_sf"/>
</dbReference>
<organism evidence="2 3">
    <name type="scientific">Adlercreutzia rubneri</name>
    <dbReference type="NCBI Taxonomy" id="2916441"/>
    <lineage>
        <taxon>Bacteria</taxon>
        <taxon>Bacillati</taxon>
        <taxon>Actinomycetota</taxon>
        <taxon>Coriobacteriia</taxon>
        <taxon>Eggerthellales</taxon>
        <taxon>Eggerthellaceae</taxon>
        <taxon>Adlercreutzia</taxon>
    </lineage>
</organism>
<dbReference type="AlphaFoldDB" id="A0A7K1T653"/>
<sequence length="834" mass="91968">MIAYKSAGIDGALALWGVPDYLKGHARKHWGADWVFERVEDFAAWCKSRMNFYQRGIECMDTDADLAKKLFDKAIRVGDNVGSAASCLGYLISKEDPKTAIELYRKAIDAGEVKMAANNLALLIEEDYPEEAESLYMKAIEAGSNKLAPRNLALLIRMSDPKRAVSLFRQAALNGNSQYLEKDLRPLIRSGVECAVRLYEALLVSADGKKAAELAQLVEEWDTEKAETLYATAMSSGDNYDAPRCLGRLLRESQPQRALDLFAVAARHGNTEGMFEDVKPMIKNGVLEALEFFERSVITQDGRGAADLAQFLEKEDPGKARGLYAAAVEAGAGGLTCTKLADLLRDEDPARALELYERAIKEGDEFSAPIRCAKMIMDRDPDRTLDLLQLAGKAGNYTELSDVLMPLIADGSERAMQLYEKYVIATDELDGDSRIQDLATYLHDKNPHKAVELYKRLFHTDLKGEAMYSYGILIQKESPGKAKEAFRMAIAAGNEQYATCALARLIEDENPAMAIELFERSLAVKYDSDVVNELGIVRASKDLDLAKDTFVEAMEAGDKLCAPCNLAHLLIPDDPNRAADLYLSILEQNEPEVALGLSFLVRESDPALAANLLNRAIVNREDREPLRFFLTFLALADKETALNACKYFANQGFSAAPGIASEIMFGSAYDPAKGTVSLKKGTCEDDAACEWIVLRQDGGRVLLLARDVVSHMPFVQGVDTLDWFSSEVRRWLNGEFLADSLDWDVAELLVAGDETDDLVFCLSAEEVKRYMDEGHLLAARACNDATGLRAARWWLRPSGGESTLSVPCVDEDGVIGWCMSFASAGVRPAIWLAF</sequence>
<protein>
    <recommendedName>
        <fullName evidence="1">DUF6273 domain-containing protein</fullName>
    </recommendedName>
</protein>
<dbReference type="EMBL" id="WPOO01000012">
    <property type="protein sequence ID" value="MVN59126.1"/>
    <property type="molecule type" value="Genomic_DNA"/>
</dbReference>
<proteinExistence type="predicted"/>
<dbReference type="InterPro" id="IPR006597">
    <property type="entry name" value="Sel1-like"/>
</dbReference>
<name>A0A7K1T653_9ACTN</name>
<dbReference type="InterPro" id="IPR050767">
    <property type="entry name" value="Sel1_AlgK"/>
</dbReference>
<gene>
    <name evidence="2" type="ORF">GO707_07815</name>
</gene>
<dbReference type="PANTHER" id="PTHR11102:SF160">
    <property type="entry name" value="ERAD-ASSOCIATED E3 UBIQUITIN-PROTEIN LIGASE COMPONENT HRD3"/>
    <property type="match status" value="1"/>
</dbReference>
<dbReference type="PANTHER" id="PTHR11102">
    <property type="entry name" value="SEL-1-LIKE PROTEIN"/>
    <property type="match status" value="1"/>
</dbReference>
<dbReference type="Gene3D" id="1.25.40.10">
    <property type="entry name" value="Tetratricopeptide repeat domain"/>
    <property type="match status" value="3"/>
</dbReference>
<dbReference type="SUPFAM" id="SSF81901">
    <property type="entry name" value="HCP-like"/>
    <property type="match status" value="3"/>
</dbReference>
<dbReference type="Proteomes" id="UP000488839">
    <property type="component" value="Unassembled WGS sequence"/>
</dbReference>
<reference evidence="2 3" key="1">
    <citation type="submission" date="2019-11" db="EMBL/GenBank/DDBJ databases">
        <title>Whole genome shotgun sequencing (WGS) data from Adlercreutzia equolifaciens ResAG-91, Eggerthella lenta MRI-F36, MRI-F37, MRI-F40, ResAG-49, ResAG-88, ResAG-121, ResAG-145, and Gordonibacter sp. ResAG-5, ResAG-26, ResAG-43, ResAG-50, ResAG-59.</title>
        <authorList>
            <person name="Stoll D.A."/>
            <person name="Danylec N."/>
            <person name="Franz C.M.A.P."/>
            <person name="Huch M."/>
        </authorList>
    </citation>
    <scope>NUCLEOTIDE SEQUENCE [LARGE SCALE GENOMIC DNA]</scope>
    <source>
        <strain evidence="2 3">ResAG-91</strain>
    </source>
</reference>
<evidence type="ECO:0000313" key="2">
    <source>
        <dbReference type="EMBL" id="MVN59126.1"/>
    </source>
</evidence>
<comment type="caution">
    <text evidence="2">The sequence shown here is derived from an EMBL/GenBank/DDBJ whole genome shotgun (WGS) entry which is preliminary data.</text>
</comment>
<dbReference type="Pfam" id="PF08238">
    <property type="entry name" value="Sel1"/>
    <property type="match status" value="5"/>
</dbReference>
<evidence type="ECO:0000259" key="1">
    <source>
        <dbReference type="Pfam" id="PF19789"/>
    </source>
</evidence>
<dbReference type="Pfam" id="PF19789">
    <property type="entry name" value="DUF6273"/>
    <property type="match status" value="1"/>
</dbReference>
<dbReference type="SMART" id="SM00671">
    <property type="entry name" value="SEL1"/>
    <property type="match status" value="6"/>
</dbReference>
<dbReference type="RefSeq" id="WP_157012723.1">
    <property type="nucleotide sequence ID" value="NZ_WPOO01000012.1"/>
</dbReference>
<feature type="domain" description="DUF6273" evidence="1">
    <location>
        <begin position="699"/>
        <end position="833"/>
    </location>
</feature>